<gene>
    <name evidence="4" type="ORF">FRZ54_09865</name>
</gene>
<dbReference type="CDD" id="cd04301">
    <property type="entry name" value="NAT_SF"/>
    <property type="match status" value="1"/>
</dbReference>
<keyword evidence="1 4" id="KW-0808">Transferase</keyword>
<keyword evidence="5" id="KW-1185">Reference proteome</keyword>
<dbReference type="InterPro" id="IPR000182">
    <property type="entry name" value="GNAT_dom"/>
</dbReference>
<name>A0A5B8UX22_9SPHI</name>
<dbReference type="AlphaFoldDB" id="A0A5B8UX22"/>
<proteinExistence type="predicted"/>
<dbReference type="Pfam" id="PF00583">
    <property type="entry name" value="Acetyltransf_1"/>
    <property type="match status" value="1"/>
</dbReference>
<dbReference type="KEGG" id="mgin:FRZ54_09865"/>
<organism evidence="4 5">
    <name type="scientific">Mucilaginibacter ginsenosidivorans</name>
    <dbReference type="NCBI Taxonomy" id="398053"/>
    <lineage>
        <taxon>Bacteria</taxon>
        <taxon>Pseudomonadati</taxon>
        <taxon>Bacteroidota</taxon>
        <taxon>Sphingobacteriia</taxon>
        <taxon>Sphingobacteriales</taxon>
        <taxon>Sphingobacteriaceae</taxon>
        <taxon>Mucilaginibacter</taxon>
    </lineage>
</organism>
<dbReference type="Proteomes" id="UP000321479">
    <property type="component" value="Chromosome"/>
</dbReference>
<dbReference type="GO" id="GO:0016747">
    <property type="term" value="F:acyltransferase activity, transferring groups other than amino-acyl groups"/>
    <property type="evidence" value="ECO:0007669"/>
    <property type="project" value="InterPro"/>
</dbReference>
<evidence type="ECO:0000256" key="2">
    <source>
        <dbReference type="ARBA" id="ARBA00023315"/>
    </source>
</evidence>
<evidence type="ECO:0000313" key="4">
    <source>
        <dbReference type="EMBL" id="QEC62871.1"/>
    </source>
</evidence>
<dbReference type="PANTHER" id="PTHR43877:SF2">
    <property type="entry name" value="AMINOALKYLPHOSPHONATE N-ACETYLTRANSFERASE-RELATED"/>
    <property type="match status" value="1"/>
</dbReference>
<dbReference type="RefSeq" id="WP_147031448.1">
    <property type="nucleotide sequence ID" value="NZ_CP042436.1"/>
</dbReference>
<accession>A0A5B8UX22</accession>
<dbReference type="InterPro" id="IPR050832">
    <property type="entry name" value="Bact_Acetyltransf"/>
</dbReference>
<evidence type="ECO:0000313" key="5">
    <source>
        <dbReference type="Proteomes" id="UP000321479"/>
    </source>
</evidence>
<dbReference type="SUPFAM" id="SSF55729">
    <property type="entry name" value="Acyl-CoA N-acyltransferases (Nat)"/>
    <property type="match status" value="1"/>
</dbReference>
<sequence>MEQIFIRKARLSDMDALLQFEQGVITAERPFDATLKNGLIHYYDLHQLLTAQHIRLLVAQCGDELIGSGYARIETAKPYLQHQRYAYLGFMYVLPAYRGKGVNKMIIDALKEWSGAQGITELRLELYNENEPAIKAYEKAGFSRHMIEMRMGL</sequence>
<dbReference type="PROSITE" id="PS51186">
    <property type="entry name" value="GNAT"/>
    <property type="match status" value="1"/>
</dbReference>
<dbReference type="EMBL" id="CP042436">
    <property type="protein sequence ID" value="QEC62871.1"/>
    <property type="molecule type" value="Genomic_DNA"/>
</dbReference>
<feature type="domain" description="N-acetyltransferase" evidence="3">
    <location>
        <begin position="4"/>
        <end position="153"/>
    </location>
</feature>
<protein>
    <submittedName>
        <fullName evidence="4">GNAT family N-acetyltransferase</fullName>
    </submittedName>
</protein>
<evidence type="ECO:0000259" key="3">
    <source>
        <dbReference type="PROSITE" id="PS51186"/>
    </source>
</evidence>
<reference evidence="4 5" key="1">
    <citation type="journal article" date="2017" name="Curr. Microbiol.">
        <title>Mucilaginibacter ginsenosidivorans sp. nov., Isolated from Soil of Ginseng Field.</title>
        <authorList>
            <person name="Kim M.M."/>
            <person name="Siddiqi M.Z."/>
            <person name="Im W.T."/>
        </authorList>
    </citation>
    <scope>NUCLEOTIDE SEQUENCE [LARGE SCALE GENOMIC DNA]</scope>
    <source>
        <strain evidence="4 5">Gsoil 3017</strain>
    </source>
</reference>
<keyword evidence="2" id="KW-0012">Acyltransferase</keyword>
<dbReference type="OrthoDB" id="1450704at2"/>
<dbReference type="InterPro" id="IPR016181">
    <property type="entry name" value="Acyl_CoA_acyltransferase"/>
</dbReference>
<dbReference type="Gene3D" id="3.40.630.30">
    <property type="match status" value="1"/>
</dbReference>
<dbReference type="PANTHER" id="PTHR43877">
    <property type="entry name" value="AMINOALKYLPHOSPHONATE N-ACETYLTRANSFERASE-RELATED-RELATED"/>
    <property type="match status" value="1"/>
</dbReference>
<evidence type="ECO:0000256" key="1">
    <source>
        <dbReference type="ARBA" id="ARBA00022679"/>
    </source>
</evidence>